<evidence type="ECO:0000256" key="1">
    <source>
        <dbReference type="ARBA" id="ARBA00004651"/>
    </source>
</evidence>
<accession>A0ABN3AZQ4</accession>
<comment type="similarity">
    <text evidence="2">Belongs to the auxin efflux carrier (TC 2.A.69) family.</text>
</comment>
<evidence type="ECO:0000256" key="4">
    <source>
        <dbReference type="ARBA" id="ARBA00022475"/>
    </source>
</evidence>
<comment type="caution">
    <text evidence="9">The sequence shown here is derived from an EMBL/GenBank/DDBJ whole genome shotgun (WGS) entry which is preliminary data.</text>
</comment>
<evidence type="ECO:0000256" key="8">
    <source>
        <dbReference type="SAM" id="Phobius"/>
    </source>
</evidence>
<sequence length="329" mass="33320">MGRGVIDIDVVIALIGAVILIGLGSIFRHSFITGPEFWSGLEKLVYFVLLPALLVTGLAGADFASIEPGPMVLVLTASATFSALLAYAARRPATGRDGPAFTSVFQGTVRFNTYIGVTTAAALFGSNGIAIAALANAVLIPFGNLASTIALAHYGHHRLRGSALILAVFGNPLILACAVGLAANLIGSAPGMGDFLSAPGPAVVVQLITAVLGLLGGAALPIGLFCVGAGLRGRAFPRESLRPVAAALLLRFVPVPAATLGLCVLLGFTGPAAVVCVVFQSLPTATSSYVFARRLGGDAALMAQITAAQTALSGVVLPAWILIALTVLL</sequence>
<dbReference type="Gene3D" id="1.20.1530.20">
    <property type="match status" value="1"/>
</dbReference>
<dbReference type="InterPro" id="IPR038770">
    <property type="entry name" value="Na+/solute_symporter_sf"/>
</dbReference>
<keyword evidence="10" id="KW-1185">Reference proteome</keyword>
<comment type="subcellular location">
    <subcellularLocation>
        <location evidence="1">Cell membrane</location>
        <topology evidence="1">Multi-pass membrane protein</topology>
    </subcellularLocation>
</comment>
<evidence type="ECO:0000313" key="9">
    <source>
        <dbReference type="EMBL" id="GAA2177084.1"/>
    </source>
</evidence>
<feature type="transmembrane region" description="Helical" evidence="8">
    <location>
        <begin position="129"/>
        <end position="151"/>
    </location>
</feature>
<proteinExistence type="inferred from homology"/>
<feature type="transmembrane region" description="Helical" evidence="8">
    <location>
        <begin position="203"/>
        <end position="227"/>
    </location>
</feature>
<feature type="transmembrane region" description="Helical" evidence="8">
    <location>
        <begin position="301"/>
        <end position="328"/>
    </location>
</feature>
<name>A0ABN3AZQ4_9MICC</name>
<keyword evidence="5 8" id="KW-0812">Transmembrane</keyword>
<protein>
    <submittedName>
        <fullName evidence="9">AEC family transporter</fullName>
    </submittedName>
</protein>
<evidence type="ECO:0000256" key="5">
    <source>
        <dbReference type="ARBA" id="ARBA00022692"/>
    </source>
</evidence>
<dbReference type="EMBL" id="BAAAON010000003">
    <property type="protein sequence ID" value="GAA2177084.1"/>
    <property type="molecule type" value="Genomic_DNA"/>
</dbReference>
<evidence type="ECO:0000256" key="7">
    <source>
        <dbReference type="ARBA" id="ARBA00023136"/>
    </source>
</evidence>
<organism evidence="9 10">
    <name type="scientific">Arthrobacter parietis</name>
    <dbReference type="NCBI Taxonomy" id="271434"/>
    <lineage>
        <taxon>Bacteria</taxon>
        <taxon>Bacillati</taxon>
        <taxon>Actinomycetota</taxon>
        <taxon>Actinomycetes</taxon>
        <taxon>Micrococcales</taxon>
        <taxon>Micrococcaceae</taxon>
        <taxon>Arthrobacter</taxon>
    </lineage>
</organism>
<dbReference type="InterPro" id="IPR004776">
    <property type="entry name" value="Mem_transp_PIN-like"/>
</dbReference>
<dbReference type="Pfam" id="PF03547">
    <property type="entry name" value="Mem_trans"/>
    <property type="match status" value="1"/>
</dbReference>
<keyword evidence="4" id="KW-1003">Cell membrane</keyword>
<dbReference type="PANTHER" id="PTHR36838">
    <property type="entry name" value="AUXIN EFFLUX CARRIER FAMILY PROTEIN"/>
    <property type="match status" value="1"/>
</dbReference>
<evidence type="ECO:0000256" key="6">
    <source>
        <dbReference type="ARBA" id="ARBA00022989"/>
    </source>
</evidence>
<keyword evidence="3" id="KW-0813">Transport</keyword>
<keyword evidence="7 8" id="KW-0472">Membrane</keyword>
<feature type="transmembrane region" description="Helical" evidence="8">
    <location>
        <begin position="163"/>
        <end position="183"/>
    </location>
</feature>
<gene>
    <name evidence="9" type="ORF">GCM10009784_26290</name>
</gene>
<evidence type="ECO:0000313" key="10">
    <source>
        <dbReference type="Proteomes" id="UP001500974"/>
    </source>
</evidence>
<dbReference type="PANTHER" id="PTHR36838:SF4">
    <property type="entry name" value="AUXIN EFFLUX CARRIER FAMILY PROTEIN"/>
    <property type="match status" value="1"/>
</dbReference>
<dbReference type="RefSeq" id="WP_346028537.1">
    <property type="nucleotide sequence ID" value="NZ_BAAAON010000003.1"/>
</dbReference>
<dbReference type="Proteomes" id="UP001500974">
    <property type="component" value="Unassembled WGS sequence"/>
</dbReference>
<evidence type="ECO:0000256" key="2">
    <source>
        <dbReference type="ARBA" id="ARBA00010145"/>
    </source>
</evidence>
<feature type="transmembrane region" description="Helical" evidence="8">
    <location>
        <begin position="71"/>
        <end position="89"/>
    </location>
</feature>
<feature type="transmembrane region" description="Helical" evidence="8">
    <location>
        <begin position="248"/>
        <end position="281"/>
    </location>
</feature>
<feature type="transmembrane region" description="Helical" evidence="8">
    <location>
        <begin position="44"/>
        <end position="64"/>
    </location>
</feature>
<feature type="transmembrane region" description="Helical" evidence="8">
    <location>
        <begin position="12"/>
        <end position="32"/>
    </location>
</feature>
<evidence type="ECO:0000256" key="3">
    <source>
        <dbReference type="ARBA" id="ARBA00022448"/>
    </source>
</evidence>
<reference evidence="9 10" key="1">
    <citation type="journal article" date="2019" name="Int. J. Syst. Evol. Microbiol.">
        <title>The Global Catalogue of Microorganisms (GCM) 10K type strain sequencing project: providing services to taxonomists for standard genome sequencing and annotation.</title>
        <authorList>
            <consortium name="The Broad Institute Genomics Platform"/>
            <consortium name="The Broad Institute Genome Sequencing Center for Infectious Disease"/>
            <person name="Wu L."/>
            <person name="Ma J."/>
        </authorList>
    </citation>
    <scope>NUCLEOTIDE SEQUENCE [LARGE SCALE GENOMIC DNA]</scope>
    <source>
        <strain evidence="9 10">JCM 14917</strain>
    </source>
</reference>
<keyword evidence="6 8" id="KW-1133">Transmembrane helix</keyword>